<dbReference type="SUPFAM" id="SSF47413">
    <property type="entry name" value="lambda repressor-like DNA-binding domains"/>
    <property type="match status" value="1"/>
</dbReference>
<dbReference type="Gene3D" id="3.40.50.2300">
    <property type="match status" value="2"/>
</dbReference>
<keyword evidence="1" id="KW-0805">Transcription regulation</keyword>
<feature type="domain" description="HTH lacI-type" evidence="4">
    <location>
        <begin position="13"/>
        <end position="66"/>
    </location>
</feature>
<evidence type="ECO:0000259" key="4">
    <source>
        <dbReference type="PROSITE" id="PS50932"/>
    </source>
</evidence>
<dbReference type="InterPro" id="IPR000843">
    <property type="entry name" value="HTH_LacI"/>
</dbReference>
<dbReference type="Proteomes" id="UP001179280">
    <property type="component" value="Unassembled WGS sequence"/>
</dbReference>
<evidence type="ECO:0000256" key="2">
    <source>
        <dbReference type="ARBA" id="ARBA00023125"/>
    </source>
</evidence>
<dbReference type="PANTHER" id="PTHR30146">
    <property type="entry name" value="LACI-RELATED TRANSCRIPTIONAL REPRESSOR"/>
    <property type="match status" value="1"/>
</dbReference>
<evidence type="ECO:0000256" key="3">
    <source>
        <dbReference type="ARBA" id="ARBA00023163"/>
    </source>
</evidence>
<evidence type="ECO:0000313" key="6">
    <source>
        <dbReference type="Proteomes" id="UP001179280"/>
    </source>
</evidence>
<organism evidence="5 6">
    <name type="scientific">Shouchella xiaoxiensis</name>
    <dbReference type="NCBI Taxonomy" id="766895"/>
    <lineage>
        <taxon>Bacteria</taxon>
        <taxon>Bacillati</taxon>
        <taxon>Bacillota</taxon>
        <taxon>Bacilli</taxon>
        <taxon>Bacillales</taxon>
        <taxon>Bacillaceae</taxon>
        <taxon>Shouchella</taxon>
    </lineage>
</organism>
<proteinExistence type="predicted"/>
<sequence>MADQEGGRLLTHTIKDVAKLAGVAPSTVSRVIADSPKISAKTKARVKAVMAELGYHPNVHARNLVNKQTNVIGVIMPSVSYAPFQNPFFPEVLRGITAQANEDKYGLYLSTGQLESDIIEEVKEMVHSRRVDGMILLYSTTADPVIPFLLEENFPFVVIGRPPEQLEGVVSYVNNDNVKAAKMLTEYLLLLKHQRIGFIGGRKDAYVTLDHREGYCEALTSAGLEINEGDLVYHDEVFEGGEQAVIELMAQVTPPTAIIVADDLMALGVLRMLSSMGYQVPKDISVVSFNNVLMSELASPPLTTMDIQIYELGFKSAELLRKRIANPDLPMQAVKVGHRLVRRETSQAIERQ</sequence>
<evidence type="ECO:0000313" key="5">
    <source>
        <dbReference type="EMBL" id="MBM7840115.1"/>
    </source>
</evidence>
<protein>
    <submittedName>
        <fullName evidence="5">DNA-binding LacI/PurR family transcriptional regulator</fullName>
    </submittedName>
</protein>
<dbReference type="PANTHER" id="PTHR30146:SF109">
    <property type="entry name" value="HTH-TYPE TRANSCRIPTIONAL REGULATOR GALS"/>
    <property type="match status" value="1"/>
</dbReference>
<dbReference type="InterPro" id="IPR010982">
    <property type="entry name" value="Lambda_DNA-bd_dom_sf"/>
</dbReference>
<dbReference type="CDD" id="cd06294">
    <property type="entry name" value="PBP1_MalR-like"/>
    <property type="match status" value="1"/>
</dbReference>
<dbReference type="PROSITE" id="PS50932">
    <property type="entry name" value="HTH_LACI_2"/>
    <property type="match status" value="1"/>
</dbReference>
<dbReference type="InterPro" id="IPR028082">
    <property type="entry name" value="Peripla_BP_I"/>
</dbReference>
<dbReference type="SUPFAM" id="SSF53822">
    <property type="entry name" value="Periplasmic binding protein-like I"/>
    <property type="match status" value="1"/>
</dbReference>
<comment type="caution">
    <text evidence="5">The sequence shown here is derived from an EMBL/GenBank/DDBJ whole genome shotgun (WGS) entry which is preliminary data.</text>
</comment>
<name>A0ABS2SX59_9BACI</name>
<keyword evidence="6" id="KW-1185">Reference proteome</keyword>
<keyword evidence="3" id="KW-0804">Transcription</keyword>
<reference evidence="5" key="1">
    <citation type="submission" date="2021-01" db="EMBL/GenBank/DDBJ databases">
        <title>Genomic Encyclopedia of Type Strains, Phase IV (KMG-IV): sequencing the most valuable type-strain genomes for metagenomic binning, comparative biology and taxonomic classification.</title>
        <authorList>
            <person name="Goeker M."/>
        </authorList>
    </citation>
    <scope>NUCLEOTIDE SEQUENCE</scope>
    <source>
        <strain evidence="5">DSM 21943</strain>
    </source>
</reference>
<evidence type="ECO:0000256" key="1">
    <source>
        <dbReference type="ARBA" id="ARBA00023015"/>
    </source>
</evidence>
<dbReference type="Gene3D" id="1.10.260.40">
    <property type="entry name" value="lambda repressor-like DNA-binding domains"/>
    <property type="match status" value="1"/>
</dbReference>
<dbReference type="GO" id="GO:0003677">
    <property type="term" value="F:DNA binding"/>
    <property type="evidence" value="ECO:0007669"/>
    <property type="project" value="UniProtKB-KW"/>
</dbReference>
<dbReference type="InterPro" id="IPR046335">
    <property type="entry name" value="LacI/GalR-like_sensor"/>
</dbReference>
<gene>
    <name evidence="5" type="ORF">JOC54_003395</name>
</gene>
<dbReference type="EMBL" id="JAFBCV010000011">
    <property type="protein sequence ID" value="MBM7840115.1"/>
    <property type="molecule type" value="Genomic_DNA"/>
</dbReference>
<dbReference type="Pfam" id="PF00356">
    <property type="entry name" value="LacI"/>
    <property type="match status" value="1"/>
</dbReference>
<dbReference type="CDD" id="cd01392">
    <property type="entry name" value="HTH_LacI"/>
    <property type="match status" value="1"/>
</dbReference>
<dbReference type="SMART" id="SM00354">
    <property type="entry name" value="HTH_LACI"/>
    <property type="match status" value="1"/>
</dbReference>
<accession>A0ABS2SX59</accession>
<dbReference type="Pfam" id="PF13377">
    <property type="entry name" value="Peripla_BP_3"/>
    <property type="match status" value="1"/>
</dbReference>
<keyword evidence="2 5" id="KW-0238">DNA-binding</keyword>